<comment type="caution">
    <text evidence="1">The sequence shown here is derived from an EMBL/GenBank/DDBJ whole genome shotgun (WGS) entry which is preliminary data.</text>
</comment>
<proteinExistence type="predicted"/>
<keyword evidence="2" id="KW-1185">Reference proteome</keyword>
<evidence type="ECO:0000313" key="2">
    <source>
        <dbReference type="Proteomes" id="UP000276133"/>
    </source>
</evidence>
<evidence type="ECO:0000313" key="1">
    <source>
        <dbReference type="EMBL" id="RNA31233.1"/>
    </source>
</evidence>
<sequence>MHDNFSLFIKNCTGMLLRANLDTAPGTALQILPHSFRELLLHRHLTVSPSGSVVKILSVFSHPALIITCRRRIYFPGVSALNQIHPES</sequence>
<organism evidence="1 2">
    <name type="scientific">Brachionus plicatilis</name>
    <name type="common">Marine rotifer</name>
    <name type="synonym">Brachionus muelleri</name>
    <dbReference type="NCBI Taxonomy" id="10195"/>
    <lineage>
        <taxon>Eukaryota</taxon>
        <taxon>Metazoa</taxon>
        <taxon>Spiralia</taxon>
        <taxon>Gnathifera</taxon>
        <taxon>Rotifera</taxon>
        <taxon>Eurotatoria</taxon>
        <taxon>Monogononta</taxon>
        <taxon>Pseudotrocha</taxon>
        <taxon>Ploima</taxon>
        <taxon>Brachionidae</taxon>
        <taxon>Brachionus</taxon>
    </lineage>
</organism>
<dbReference type="EMBL" id="REGN01001968">
    <property type="protein sequence ID" value="RNA31233.1"/>
    <property type="molecule type" value="Genomic_DNA"/>
</dbReference>
<protein>
    <submittedName>
        <fullName evidence="1">Uncharacterized protein</fullName>
    </submittedName>
</protein>
<reference evidence="1 2" key="1">
    <citation type="journal article" date="2018" name="Sci. Rep.">
        <title>Genomic signatures of local adaptation to the degree of environmental predictability in rotifers.</title>
        <authorList>
            <person name="Franch-Gras L."/>
            <person name="Hahn C."/>
            <person name="Garcia-Roger E.M."/>
            <person name="Carmona M.J."/>
            <person name="Serra M."/>
            <person name="Gomez A."/>
        </authorList>
    </citation>
    <scope>NUCLEOTIDE SEQUENCE [LARGE SCALE GENOMIC DNA]</scope>
    <source>
        <strain evidence="1">HYR1</strain>
    </source>
</reference>
<dbReference type="Proteomes" id="UP000276133">
    <property type="component" value="Unassembled WGS sequence"/>
</dbReference>
<accession>A0A3M7S5X6</accession>
<name>A0A3M7S5X6_BRAPC</name>
<gene>
    <name evidence="1" type="ORF">BpHYR1_048839</name>
</gene>
<dbReference type="AlphaFoldDB" id="A0A3M7S5X6"/>